<dbReference type="PANTHER" id="PTHR13561">
    <property type="entry name" value="DNA REPLICATION REGULATOR DPB11-RELATED"/>
    <property type="match status" value="1"/>
</dbReference>
<dbReference type="Pfam" id="PF00533">
    <property type="entry name" value="BRCT"/>
    <property type="match status" value="1"/>
</dbReference>
<dbReference type="GO" id="GO:0006270">
    <property type="term" value="P:DNA replication initiation"/>
    <property type="evidence" value="ECO:0007669"/>
    <property type="project" value="TreeGrafter"/>
</dbReference>
<dbReference type="Proteomes" id="UP000094236">
    <property type="component" value="Unassembled WGS sequence"/>
</dbReference>
<dbReference type="SMART" id="SM00292">
    <property type="entry name" value="BRCT"/>
    <property type="match status" value="3"/>
</dbReference>
<dbReference type="GO" id="GO:0033314">
    <property type="term" value="P:mitotic DNA replication checkpoint signaling"/>
    <property type="evidence" value="ECO:0007669"/>
    <property type="project" value="TreeGrafter"/>
</dbReference>
<dbReference type="SUPFAM" id="SSF52113">
    <property type="entry name" value="BRCT domain"/>
    <property type="match status" value="3"/>
</dbReference>
<feature type="region of interest" description="Disordered" evidence="2">
    <location>
        <begin position="611"/>
        <end position="632"/>
    </location>
</feature>
<reference evidence="5" key="1">
    <citation type="submission" date="2016-05" db="EMBL/GenBank/DDBJ databases">
        <title>Comparative genomics of biotechnologically important yeasts.</title>
        <authorList>
            <consortium name="DOE Joint Genome Institute"/>
            <person name="Riley R."/>
            <person name="Haridas S."/>
            <person name="Wolfe K.H."/>
            <person name="Lopes M.R."/>
            <person name="Hittinger C.T."/>
            <person name="Goker M."/>
            <person name="Salamov A."/>
            <person name="Wisecaver J."/>
            <person name="Long T.M."/>
            <person name="Aerts A.L."/>
            <person name="Barry K."/>
            <person name="Choi C."/>
            <person name="Clum A."/>
            <person name="Coughlan A.Y."/>
            <person name="Deshpande S."/>
            <person name="Douglass A.P."/>
            <person name="Hanson S.J."/>
            <person name="Klenk H.-P."/>
            <person name="Labutti K."/>
            <person name="Lapidus A."/>
            <person name="Lindquist E."/>
            <person name="Lipzen A."/>
            <person name="Meier-Kolthoff J.P."/>
            <person name="Ohm R.A."/>
            <person name="Otillar R.P."/>
            <person name="Pangilinan J."/>
            <person name="Peng Y."/>
            <person name="Rokas A."/>
            <person name="Rosa C.A."/>
            <person name="Scheuner C."/>
            <person name="Sibirny A.A."/>
            <person name="Slot J.C."/>
            <person name="Stielow J.B."/>
            <person name="Sun H."/>
            <person name="Kurtzman C.P."/>
            <person name="Blackwell M."/>
            <person name="Grigoriev I.V."/>
            <person name="Jeffries T.W."/>
        </authorList>
    </citation>
    <scope>NUCLEOTIDE SEQUENCE [LARGE SCALE GENOMIC DNA]</scope>
    <source>
        <strain evidence="5">NRRL Y-2460</strain>
    </source>
</reference>
<keyword evidence="1" id="KW-0677">Repeat</keyword>
<dbReference type="OrthoDB" id="251770at2759"/>
<evidence type="ECO:0000256" key="1">
    <source>
        <dbReference type="ARBA" id="ARBA00022737"/>
    </source>
</evidence>
<organism evidence="4 5">
    <name type="scientific">Pachysolen tannophilus NRRL Y-2460</name>
    <dbReference type="NCBI Taxonomy" id="669874"/>
    <lineage>
        <taxon>Eukaryota</taxon>
        <taxon>Fungi</taxon>
        <taxon>Dikarya</taxon>
        <taxon>Ascomycota</taxon>
        <taxon>Saccharomycotina</taxon>
        <taxon>Pichiomycetes</taxon>
        <taxon>Pachysolenaceae</taxon>
        <taxon>Pachysolen</taxon>
    </lineage>
</organism>
<dbReference type="InterPro" id="IPR001357">
    <property type="entry name" value="BRCT_dom"/>
</dbReference>
<protein>
    <recommendedName>
        <fullName evidence="3">BRCT domain-containing protein</fullName>
    </recommendedName>
</protein>
<dbReference type="Gene3D" id="3.40.50.10190">
    <property type="entry name" value="BRCT domain"/>
    <property type="match status" value="4"/>
</dbReference>
<dbReference type="InterPro" id="IPR036420">
    <property type="entry name" value="BRCT_dom_sf"/>
</dbReference>
<dbReference type="PROSITE" id="PS50172">
    <property type="entry name" value="BRCT"/>
    <property type="match status" value="2"/>
</dbReference>
<name>A0A1E4TYV0_PACTA</name>
<sequence length="632" mass="73426">MIKSMGGEHFNHLMSDVNYLIVGDRDTEKYRYSVRNRADIKFIRPNAILKIHEAWISGDDSSINIDDYLLPIFDHLNICLSRLNNHSMKQKIIELVEQNGGSITDSLTVNNHCVITNEKKGKRYDKALIWQIPTVGPIWIYDSIKRKAALEFKYYDISKLETSEIGKESCLVWEKLENFNNIDIKTNKRKLNQDNNDITTLKIPKKRENNLWGDIMGNVRPPSKKIIENKIWDEVNINNNNEEEEEKFENLTTKSNINRPIQEEQDQQISQLFLGFNFAIYGYDEWKKISTLIKVIRSHCGEVSVSPENDDKILLNDQTITHFLIPSTFEISKLPQKFLEFINKYDIKLITEWFIERCLHYNEIKYDKWILPIKNINLKFNLKICISGFSGIELLHIVKLIKLLGCEYCETLNSSRDLLIINLSIIGLNAKNSPKLFSYKYPEIISCKSIKTGITSTKNKINACKNWHIPIVSVAYLMEIGDQGELPELLDYRWCIFAPKFYEKTRNITGNINNKLNNNISENLLNEQIEQKLENENLNVIKIPSPLQKNRKNWGRIIGRAKESQFQEKKNLVLLQTQQETLENNNENDTIQNNNISTQISYNDTHGGNTINIHPAANKRTTRSAARDAEEL</sequence>
<feature type="domain" description="BRCT" evidence="3">
    <location>
        <begin position="1"/>
        <end position="56"/>
    </location>
</feature>
<dbReference type="AlphaFoldDB" id="A0A1E4TYV0"/>
<accession>A0A1E4TYV0</accession>
<feature type="domain" description="BRCT" evidence="3">
    <location>
        <begin position="68"/>
        <end position="157"/>
    </location>
</feature>
<dbReference type="STRING" id="669874.A0A1E4TYV0"/>
<dbReference type="PANTHER" id="PTHR13561:SF20">
    <property type="entry name" value="DNA TOPOISOMERASE 2-BINDING PROTEIN 1"/>
    <property type="match status" value="1"/>
</dbReference>
<evidence type="ECO:0000313" key="4">
    <source>
        <dbReference type="EMBL" id="ODV96919.1"/>
    </source>
</evidence>
<evidence type="ECO:0000256" key="2">
    <source>
        <dbReference type="SAM" id="MobiDB-lite"/>
    </source>
</evidence>
<gene>
    <name evidence="4" type="ORF">PACTADRAFT_48708</name>
</gene>
<keyword evidence="5" id="KW-1185">Reference proteome</keyword>
<evidence type="ECO:0000259" key="3">
    <source>
        <dbReference type="PROSITE" id="PS50172"/>
    </source>
</evidence>
<evidence type="ECO:0000313" key="5">
    <source>
        <dbReference type="Proteomes" id="UP000094236"/>
    </source>
</evidence>
<proteinExistence type="predicted"/>
<dbReference type="GO" id="GO:0007095">
    <property type="term" value="P:mitotic G2 DNA damage checkpoint signaling"/>
    <property type="evidence" value="ECO:0007669"/>
    <property type="project" value="TreeGrafter"/>
</dbReference>
<dbReference type="EMBL" id="KV454012">
    <property type="protein sequence ID" value="ODV96919.1"/>
    <property type="molecule type" value="Genomic_DNA"/>
</dbReference>